<evidence type="ECO:0000256" key="7">
    <source>
        <dbReference type="SAM" id="Phobius"/>
    </source>
</evidence>
<evidence type="ECO:0000256" key="4">
    <source>
        <dbReference type="ARBA" id="ARBA00022840"/>
    </source>
</evidence>
<dbReference type="Proteomes" id="UP001515943">
    <property type="component" value="Unassembled WGS sequence"/>
</dbReference>
<organism evidence="10 11">
    <name type="scientific">Lentzea indica</name>
    <dbReference type="NCBI Taxonomy" id="2604800"/>
    <lineage>
        <taxon>Bacteria</taxon>
        <taxon>Bacillati</taxon>
        <taxon>Actinomycetota</taxon>
        <taxon>Actinomycetes</taxon>
        <taxon>Pseudonocardiales</taxon>
        <taxon>Pseudonocardiaceae</taxon>
        <taxon>Lentzea</taxon>
    </lineage>
</organism>
<feature type="transmembrane region" description="Helical" evidence="7">
    <location>
        <begin position="156"/>
        <end position="174"/>
    </location>
</feature>
<name>A0ABX1FIJ5_9PSEU</name>
<dbReference type="InterPro" id="IPR011527">
    <property type="entry name" value="ABC1_TM_dom"/>
</dbReference>
<feature type="transmembrane region" description="Helical" evidence="7">
    <location>
        <begin position="266"/>
        <end position="290"/>
    </location>
</feature>
<comment type="caution">
    <text evidence="10">The sequence shown here is derived from an EMBL/GenBank/DDBJ whole genome shotgun (WGS) entry which is preliminary data.</text>
</comment>
<dbReference type="PROSITE" id="PS50893">
    <property type="entry name" value="ABC_TRANSPORTER_2"/>
    <property type="match status" value="1"/>
</dbReference>
<reference evidence="10 11" key="1">
    <citation type="submission" date="2019-08" db="EMBL/GenBank/DDBJ databases">
        <title>Lentzea from Indian Himalayas.</title>
        <authorList>
            <person name="Mandal S."/>
            <person name="Mallick Gupta A."/>
            <person name="Maiti P.K."/>
            <person name="Sarkar J."/>
            <person name="Mandal S."/>
        </authorList>
    </citation>
    <scope>NUCLEOTIDE SEQUENCE [LARGE SCALE GENOMIC DNA]</scope>
    <source>
        <strain evidence="10 11">PSKA42</strain>
    </source>
</reference>
<dbReference type="Pfam" id="PF00005">
    <property type="entry name" value="ABC_tran"/>
    <property type="match status" value="1"/>
</dbReference>
<dbReference type="InterPro" id="IPR036640">
    <property type="entry name" value="ABC1_TM_sf"/>
</dbReference>
<dbReference type="PANTHER" id="PTHR43394:SF1">
    <property type="entry name" value="ATP-BINDING CASSETTE SUB-FAMILY B MEMBER 10, MITOCHONDRIAL"/>
    <property type="match status" value="1"/>
</dbReference>
<keyword evidence="4 10" id="KW-0067">ATP-binding</keyword>
<dbReference type="SUPFAM" id="SSF52540">
    <property type="entry name" value="P-loop containing nucleoside triphosphate hydrolases"/>
    <property type="match status" value="1"/>
</dbReference>
<feature type="domain" description="ABC transmembrane type-1" evidence="9">
    <location>
        <begin position="38"/>
        <end position="325"/>
    </location>
</feature>
<evidence type="ECO:0000256" key="1">
    <source>
        <dbReference type="ARBA" id="ARBA00004651"/>
    </source>
</evidence>
<keyword evidence="3" id="KW-0547">Nucleotide-binding</keyword>
<dbReference type="PROSITE" id="PS50929">
    <property type="entry name" value="ABC_TM1F"/>
    <property type="match status" value="1"/>
</dbReference>
<dbReference type="Gene3D" id="1.20.1560.10">
    <property type="entry name" value="ABC transporter type 1, transmembrane domain"/>
    <property type="match status" value="1"/>
</dbReference>
<dbReference type="Gene3D" id="3.40.50.300">
    <property type="entry name" value="P-loop containing nucleotide triphosphate hydrolases"/>
    <property type="match status" value="1"/>
</dbReference>
<feature type="transmembrane region" description="Helical" evidence="7">
    <location>
        <begin position="36"/>
        <end position="58"/>
    </location>
</feature>
<dbReference type="GO" id="GO:0005524">
    <property type="term" value="F:ATP binding"/>
    <property type="evidence" value="ECO:0007669"/>
    <property type="project" value="UniProtKB-KW"/>
</dbReference>
<evidence type="ECO:0000259" key="8">
    <source>
        <dbReference type="PROSITE" id="PS50893"/>
    </source>
</evidence>
<keyword evidence="6 7" id="KW-0472">Membrane</keyword>
<evidence type="ECO:0000313" key="11">
    <source>
        <dbReference type="Proteomes" id="UP001515943"/>
    </source>
</evidence>
<feature type="domain" description="ABC transporter" evidence="8">
    <location>
        <begin position="359"/>
        <end position="599"/>
    </location>
</feature>
<dbReference type="InterPro" id="IPR003593">
    <property type="entry name" value="AAA+_ATPase"/>
</dbReference>
<dbReference type="SUPFAM" id="SSF90123">
    <property type="entry name" value="ABC transporter transmembrane region"/>
    <property type="match status" value="1"/>
</dbReference>
<evidence type="ECO:0000313" key="10">
    <source>
        <dbReference type="EMBL" id="NKE58580.1"/>
    </source>
</evidence>
<dbReference type="SMART" id="SM00382">
    <property type="entry name" value="AAA"/>
    <property type="match status" value="1"/>
</dbReference>
<evidence type="ECO:0000259" key="9">
    <source>
        <dbReference type="PROSITE" id="PS50929"/>
    </source>
</evidence>
<dbReference type="PROSITE" id="PS00211">
    <property type="entry name" value="ABC_TRANSPORTER_1"/>
    <property type="match status" value="1"/>
</dbReference>
<dbReference type="InterPro" id="IPR017871">
    <property type="entry name" value="ABC_transporter-like_CS"/>
</dbReference>
<evidence type="ECO:0000256" key="5">
    <source>
        <dbReference type="ARBA" id="ARBA00022989"/>
    </source>
</evidence>
<dbReference type="EMBL" id="VSRL01000058">
    <property type="protein sequence ID" value="NKE58580.1"/>
    <property type="molecule type" value="Genomic_DNA"/>
</dbReference>
<accession>A0ABX1FIJ5</accession>
<keyword evidence="2 7" id="KW-0812">Transmembrane</keyword>
<feature type="transmembrane region" description="Helical" evidence="7">
    <location>
        <begin position="180"/>
        <end position="199"/>
    </location>
</feature>
<comment type="subcellular location">
    <subcellularLocation>
        <location evidence="1">Cell membrane</location>
        <topology evidence="1">Multi-pass membrane protein</topology>
    </subcellularLocation>
</comment>
<dbReference type="InterPro" id="IPR003439">
    <property type="entry name" value="ABC_transporter-like_ATP-bd"/>
</dbReference>
<keyword evidence="5 7" id="KW-1133">Transmembrane helix</keyword>
<keyword evidence="11" id="KW-1185">Reference proteome</keyword>
<gene>
    <name evidence="10" type="ORF">FXN61_17840</name>
</gene>
<evidence type="ECO:0000256" key="6">
    <source>
        <dbReference type="ARBA" id="ARBA00023136"/>
    </source>
</evidence>
<proteinExistence type="predicted"/>
<sequence length="614" mass="66001">MSVMVTCDEVPNKSIRLLPRITADSVRLVWAAAPRLLIVSIVLKLLNGVGLAATLVFGRDLISSVLAADAVKPGIGAVAPQLATVVGIVAAIGLITAAGREVREILSETTARHAKQAIIDVAAKVELSAYETPNFHDRLLRASAAEHRPIQMVDGVVGTIGSIASIGGIVVALLTIQPWLVPLLFLAGLPLLIGVVKAGQAMFGFHLRMTTVARARGYLYRLLTAKDPAKEVRAFGLAGYLTARHTALYDQHMAELRKTTRKRFRIAVISTIGLSLALGGGLAGLLALALSGRLALAETATAAAALLILGERILTTVNNIGDLYEAGLFVEDYTTFLATAPHQHGHTGTWPAPAKFDRITVDNVSFTYPAANGPALREVSLEIQAGQVIALVGENGSGKTTLAKLLSRLYLPAAGTIRWDGTDTADLDPDELHRRIAVIFQDFARYDLTARENIGFGAVEHVDDQSAVQAAARHAGADSYLSELPKGYETILSPEYDGGRDLSVGQWQRVALARAFIRDAPLIILDEPTAALDPRAEHDLFRRIRSLYKGRTVLLISHRYNTVRDADHIYVLDEGQIVEHGDHDELMAANGVYAELFTLQAAAYTGRRSDDAAR</sequence>
<evidence type="ECO:0000256" key="3">
    <source>
        <dbReference type="ARBA" id="ARBA00022741"/>
    </source>
</evidence>
<dbReference type="InterPro" id="IPR027417">
    <property type="entry name" value="P-loop_NTPase"/>
</dbReference>
<dbReference type="PANTHER" id="PTHR43394">
    <property type="entry name" value="ATP-DEPENDENT PERMEASE MDL1, MITOCHONDRIAL"/>
    <property type="match status" value="1"/>
</dbReference>
<protein>
    <submittedName>
        <fullName evidence="10">ABC transporter ATP-binding protein</fullName>
    </submittedName>
</protein>
<evidence type="ECO:0000256" key="2">
    <source>
        <dbReference type="ARBA" id="ARBA00022692"/>
    </source>
</evidence>
<dbReference type="InterPro" id="IPR039421">
    <property type="entry name" value="Type_1_exporter"/>
</dbReference>
<feature type="transmembrane region" description="Helical" evidence="7">
    <location>
        <begin position="78"/>
        <end position="98"/>
    </location>
</feature>